<keyword evidence="1" id="KW-1133">Transmembrane helix</keyword>
<dbReference type="AlphaFoldDB" id="A0A4R4EF81"/>
<dbReference type="RefSeq" id="WP_132417164.1">
    <property type="nucleotide sequence ID" value="NZ_SKFG01000004.1"/>
</dbReference>
<dbReference type="Pfam" id="PF20563">
    <property type="entry name" value="DUF6773"/>
    <property type="match status" value="1"/>
</dbReference>
<gene>
    <name evidence="2" type="ORF">E0485_06415</name>
</gene>
<protein>
    <recommendedName>
        <fullName evidence="4">DUF3278 domain-containing protein</fullName>
    </recommendedName>
</protein>
<feature type="transmembrane region" description="Helical" evidence="1">
    <location>
        <begin position="56"/>
        <end position="75"/>
    </location>
</feature>
<proteinExistence type="predicted"/>
<feature type="transmembrane region" description="Helical" evidence="1">
    <location>
        <begin position="124"/>
        <end position="149"/>
    </location>
</feature>
<dbReference type="OrthoDB" id="2656129at2"/>
<evidence type="ECO:0000313" key="2">
    <source>
        <dbReference type="EMBL" id="TCZ78714.1"/>
    </source>
</evidence>
<dbReference type="Proteomes" id="UP000295418">
    <property type="component" value="Unassembled WGS sequence"/>
</dbReference>
<dbReference type="InterPro" id="IPR046664">
    <property type="entry name" value="DUF6773"/>
</dbReference>
<feature type="transmembrane region" description="Helical" evidence="1">
    <location>
        <begin position="27"/>
        <end position="50"/>
    </location>
</feature>
<evidence type="ECO:0008006" key="4">
    <source>
        <dbReference type="Google" id="ProtNLM"/>
    </source>
</evidence>
<accession>A0A4R4EF81</accession>
<feature type="transmembrane region" description="Helical" evidence="1">
    <location>
        <begin position="96"/>
        <end position="118"/>
    </location>
</feature>
<keyword evidence="3" id="KW-1185">Reference proteome</keyword>
<dbReference type="EMBL" id="SKFG01000004">
    <property type="protein sequence ID" value="TCZ78714.1"/>
    <property type="molecule type" value="Genomic_DNA"/>
</dbReference>
<evidence type="ECO:0000313" key="3">
    <source>
        <dbReference type="Proteomes" id="UP000295418"/>
    </source>
</evidence>
<organism evidence="2 3">
    <name type="scientific">Paenibacillus albiflavus</name>
    <dbReference type="NCBI Taxonomy" id="2545760"/>
    <lineage>
        <taxon>Bacteria</taxon>
        <taxon>Bacillati</taxon>
        <taxon>Bacillota</taxon>
        <taxon>Bacilli</taxon>
        <taxon>Bacillales</taxon>
        <taxon>Paenibacillaceae</taxon>
        <taxon>Paenibacillus</taxon>
    </lineage>
</organism>
<reference evidence="2 3" key="1">
    <citation type="submission" date="2019-03" db="EMBL/GenBank/DDBJ databases">
        <authorList>
            <person name="Kim M.K.M."/>
        </authorList>
    </citation>
    <scope>NUCLEOTIDE SEQUENCE [LARGE SCALE GENOMIC DNA]</scope>
    <source>
        <strain evidence="2 3">18JY21-1</strain>
    </source>
</reference>
<sequence length="160" mass="18046">MGLFKKTKKHVDERVVSTQNKIYKEAYIIAMILSFISAVVKSFIYGFSILLITAELVIMIVPALYYGVKSVYLGLYADEVELQTRISKFPMSGKKLTLGLGVGVAISIFLGVRSSMIYGSESNYIWYFIIVFFGAIIIYIPCFAGLMALRHVLAKKFRKE</sequence>
<evidence type="ECO:0000256" key="1">
    <source>
        <dbReference type="SAM" id="Phobius"/>
    </source>
</evidence>
<keyword evidence="1" id="KW-0812">Transmembrane</keyword>
<name>A0A4R4EF81_9BACL</name>
<keyword evidence="1" id="KW-0472">Membrane</keyword>
<comment type="caution">
    <text evidence="2">The sequence shown here is derived from an EMBL/GenBank/DDBJ whole genome shotgun (WGS) entry which is preliminary data.</text>
</comment>